<evidence type="ECO:0000256" key="2">
    <source>
        <dbReference type="ARBA" id="ARBA00022704"/>
    </source>
</evidence>
<keyword evidence="1" id="KW-0646">Protease inhibitor</keyword>
<proteinExistence type="predicted"/>
<name>A0AAV0G6J7_9ASTE</name>
<dbReference type="EMBL" id="CAMAPF010001052">
    <property type="protein sequence ID" value="CAH9143574.1"/>
    <property type="molecule type" value="Genomic_DNA"/>
</dbReference>
<dbReference type="InterPro" id="IPR006525">
    <property type="entry name" value="Cystatin-related_pln"/>
</dbReference>
<evidence type="ECO:0000313" key="6">
    <source>
        <dbReference type="Proteomes" id="UP001152523"/>
    </source>
</evidence>
<dbReference type="NCBIfam" id="TIGR01638">
    <property type="entry name" value="Atha_cystat_rel"/>
    <property type="match status" value="1"/>
</dbReference>
<evidence type="ECO:0000256" key="1">
    <source>
        <dbReference type="ARBA" id="ARBA00022690"/>
    </source>
</evidence>
<keyword evidence="6" id="KW-1185">Reference proteome</keyword>
<dbReference type="InterPro" id="IPR000010">
    <property type="entry name" value="Cystatin_dom"/>
</dbReference>
<protein>
    <recommendedName>
        <fullName evidence="3">Cystatin domain-containing protein</fullName>
    </recommendedName>
</protein>
<sequence length="211" mass="24163">MNPERTFGLSSKRLKIGEAAAAAAAAVEVFSEYDEEEEEETESESVEIGSGSYKYIYNEEDYDGYDEEFKREVKRYIDALNEVGPYNIDFMVPDYYICNGAFPIPLPPGPESHDFDHYAYREMQKSLQFAIDKHNEGKDAKLVLHKTLRANFKRACGFIFFITFQATDTASGETSIYQTCVVDDVVDKIMTLSEFHRVETEELKGVWDLEC</sequence>
<gene>
    <name evidence="4" type="ORF">CEPIT_LOCUS18522</name>
    <name evidence="5" type="ORF">CEPIT_LOCUS40767</name>
</gene>
<dbReference type="Gene3D" id="3.10.450.10">
    <property type="match status" value="1"/>
</dbReference>
<evidence type="ECO:0000259" key="3">
    <source>
        <dbReference type="Pfam" id="PF00031"/>
    </source>
</evidence>
<dbReference type="InterPro" id="IPR046350">
    <property type="entry name" value="Cystatin_sf"/>
</dbReference>
<dbReference type="PANTHER" id="PTHR31228">
    <property type="entry name" value="CYSTATIN/MONELLIN SUPERFAMILY PROTEIN"/>
    <property type="match status" value="1"/>
</dbReference>
<comment type="caution">
    <text evidence="5">The sequence shown here is derived from an EMBL/GenBank/DDBJ whole genome shotgun (WGS) entry which is preliminary data.</text>
</comment>
<dbReference type="EMBL" id="CAMAPF010000149">
    <property type="protein sequence ID" value="CAH9108859.1"/>
    <property type="molecule type" value="Genomic_DNA"/>
</dbReference>
<keyword evidence="2" id="KW-0789">Thiol protease inhibitor</keyword>
<reference evidence="5" key="1">
    <citation type="submission" date="2022-07" db="EMBL/GenBank/DDBJ databases">
        <authorList>
            <person name="Macas J."/>
            <person name="Novak P."/>
            <person name="Neumann P."/>
        </authorList>
    </citation>
    <scope>NUCLEOTIDE SEQUENCE</scope>
</reference>
<dbReference type="Proteomes" id="UP001152523">
    <property type="component" value="Unassembled WGS sequence"/>
</dbReference>
<accession>A0AAV0G6J7</accession>
<dbReference type="Pfam" id="PF00031">
    <property type="entry name" value="Cystatin"/>
    <property type="match status" value="1"/>
</dbReference>
<evidence type="ECO:0000313" key="4">
    <source>
        <dbReference type="EMBL" id="CAH9108859.1"/>
    </source>
</evidence>
<dbReference type="SUPFAM" id="SSF54403">
    <property type="entry name" value="Cystatin/monellin"/>
    <property type="match status" value="1"/>
</dbReference>
<evidence type="ECO:0000313" key="5">
    <source>
        <dbReference type="EMBL" id="CAH9143574.1"/>
    </source>
</evidence>
<organism evidence="5 6">
    <name type="scientific">Cuscuta epithymum</name>
    <dbReference type="NCBI Taxonomy" id="186058"/>
    <lineage>
        <taxon>Eukaryota</taxon>
        <taxon>Viridiplantae</taxon>
        <taxon>Streptophyta</taxon>
        <taxon>Embryophyta</taxon>
        <taxon>Tracheophyta</taxon>
        <taxon>Spermatophyta</taxon>
        <taxon>Magnoliopsida</taxon>
        <taxon>eudicotyledons</taxon>
        <taxon>Gunneridae</taxon>
        <taxon>Pentapetalae</taxon>
        <taxon>asterids</taxon>
        <taxon>lamiids</taxon>
        <taxon>Solanales</taxon>
        <taxon>Convolvulaceae</taxon>
        <taxon>Cuscuteae</taxon>
        <taxon>Cuscuta</taxon>
        <taxon>Cuscuta subgen. Cuscuta</taxon>
    </lineage>
</organism>
<dbReference type="GO" id="GO:0004869">
    <property type="term" value="F:cysteine-type endopeptidase inhibitor activity"/>
    <property type="evidence" value="ECO:0007669"/>
    <property type="project" value="UniProtKB-KW"/>
</dbReference>
<feature type="domain" description="Cystatin" evidence="3">
    <location>
        <begin position="119"/>
        <end position="184"/>
    </location>
</feature>
<dbReference type="PANTHER" id="PTHR31228:SF22">
    <property type="entry name" value="CYSTATIN_MONELLIN SUPERFAMILY PROTEIN"/>
    <property type="match status" value="1"/>
</dbReference>
<dbReference type="AlphaFoldDB" id="A0AAV0G6J7"/>